<evidence type="ECO:0000313" key="3">
    <source>
        <dbReference type="Proteomes" id="UP000574133"/>
    </source>
</evidence>
<dbReference type="AlphaFoldDB" id="A0A841TH48"/>
<evidence type="ECO:0000259" key="1">
    <source>
        <dbReference type="Pfam" id="PF01882"/>
    </source>
</evidence>
<feature type="domain" description="DUF58" evidence="1">
    <location>
        <begin position="187"/>
        <end position="356"/>
    </location>
</feature>
<dbReference type="Pfam" id="PF01882">
    <property type="entry name" value="DUF58"/>
    <property type="match status" value="1"/>
</dbReference>
<dbReference type="Proteomes" id="UP000574133">
    <property type="component" value="Unassembled WGS sequence"/>
</dbReference>
<dbReference type="EMBL" id="JACJVN010000083">
    <property type="protein sequence ID" value="MBB6679465.1"/>
    <property type="molecule type" value="Genomic_DNA"/>
</dbReference>
<protein>
    <submittedName>
        <fullName evidence="2">DUF58 domain-containing protein</fullName>
    </submittedName>
</protein>
<reference evidence="2 3" key="1">
    <citation type="submission" date="2020-08" db="EMBL/GenBank/DDBJ databases">
        <title>Cohnella phylogeny.</title>
        <authorList>
            <person name="Dunlap C."/>
        </authorList>
    </citation>
    <scope>NUCLEOTIDE SEQUENCE [LARGE SCALE GENOMIC DNA]</scope>
    <source>
        <strain evidence="2 3">DSM 103658</strain>
    </source>
</reference>
<gene>
    <name evidence="2" type="ORF">H4Q31_19445</name>
</gene>
<accession>A0A841TH48</accession>
<sequence>MAVVWLLTVFAAIYMAQRWLFRMWGRRGIRYERFFSEPYVFAGQRVVLGERLVNNKLLPMPWFRVETIMPAMLRFDNQSAEMAVSSGQLLQNHASLFSLSPYTKVLRKHEVTCARRGVYRLSSLTCTYGDMLGTTSGTLSFTADCEITVLPRLKEPGDLPVSARRFVQSVISTYDAFFENHEHVAGVRDYRSGDSLKQVNWSATAKTGRLLVNKRETMTDNDLIVVLNAELLDGAENRRVSPEDFEEAVSYAASIIYSLINSGGKAGLIFNGSVAGHEEVPLRIEPRAGREHLFKLLHLMAVFEAEVRRELSYVLEEMAASGLRDANLLLVSAFLTPKQQQLVERLRQAGNRVETLLLYREAIA</sequence>
<keyword evidence="3" id="KW-1185">Reference proteome</keyword>
<dbReference type="InterPro" id="IPR002881">
    <property type="entry name" value="DUF58"/>
</dbReference>
<dbReference type="RefSeq" id="WP_185180724.1">
    <property type="nucleotide sequence ID" value="NZ_CBCSEP010000026.1"/>
</dbReference>
<comment type="caution">
    <text evidence="2">The sequence shown here is derived from an EMBL/GenBank/DDBJ whole genome shotgun (WGS) entry which is preliminary data.</text>
</comment>
<evidence type="ECO:0000313" key="2">
    <source>
        <dbReference type="EMBL" id="MBB6679465.1"/>
    </source>
</evidence>
<organism evidence="2 3">
    <name type="scientific">Cohnella lubricantis</name>
    <dbReference type="NCBI Taxonomy" id="2163172"/>
    <lineage>
        <taxon>Bacteria</taxon>
        <taxon>Bacillati</taxon>
        <taxon>Bacillota</taxon>
        <taxon>Bacilli</taxon>
        <taxon>Bacillales</taxon>
        <taxon>Paenibacillaceae</taxon>
        <taxon>Cohnella</taxon>
    </lineage>
</organism>
<proteinExistence type="predicted"/>
<dbReference type="PANTHER" id="PTHR34351:SF2">
    <property type="entry name" value="DUF58 DOMAIN-CONTAINING PROTEIN"/>
    <property type="match status" value="1"/>
</dbReference>
<name>A0A841TH48_9BACL</name>
<dbReference type="PANTHER" id="PTHR34351">
    <property type="entry name" value="SLR1927 PROTEIN-RELATED"/>
    <property type="match status" value="1"/>
</dbReference>